<dbReference type="CDD" id="cd00063">
    <property type="entry name" value="FN3"/>
    <property type="match status" value="2"/>
</dbReference>
<evidence type="ECO:0000256" key="7">
    <source>
        <dbReference type="ARBA" id="ARBA00022989"/>
    </source>
</evidence>
<evidence type="ECO:0000256" key="8">
    <source>
        <dbReference type="ARBA" id="ARBA00023136"/>
    </source>
</evidence>
<feature type="domain" description="Fibronectin type-III" evidence="15">
    <location>
        <begin position="433"/>
        <end position="526"/>
    </location>
</feature>
<evidence type="ECO:0000259" key="15">
    <source>
        <dbReference type="PROSITE" id="PS50853"/>
    </source>
</evidence>
<feature type="domain" description="Ig-like" evidence="14">
    <location>
        <begin position="150"/>
        <end position="234"/>
    </location>
</feature>
<reference evidence="16" key="2">
    <citation type="submission" date="2025-09" db="UniProtKB">
        <authorList>
            <consortium name="Ensembl"/>
        </authorList>
    </citation>
    <scope>IDENTIFICATION</scope>
</reference>
<comment type="subcellular location">
    <subcellularLocation>
        <location evidence="1">Cell membrane</location>
        <topology evidence="1">Single-pass type I membrane protein</topology>
    </subcellularLocation>
</comment>
<dbReference type="SUPFAM" id="SSF49265">
    <property type="entry name" value="Fibronectin type III"/>
    <property type="match status" value="1"/>
</dbReference>
<dbReference type="PRINTS" id="PR01838">
    <property type="entry name" value="NCAMFAMILY"/>
</dbReference>
<keyword evidence="2" id="KW-1003">Cell membrane</keyword>
<dbReference type="Proteomes" id="UP000694427">
    <property type="component" value="Unplaced"/>
</dbReference>
<dbReference type="InterPro" id="IPR009138">
    <property type="entry name" value="Neural_cell_adh"/>
</dbReference>
<evidence type="ECO:0000256" key="13">
    <source>
        <dbReference type="SAM" id="Phobius"/>
    </source>
</evidence>
<dbReference type="InterPro" id="IPR003599">
    <property type="entry name" value="Ig_sub"/>
</dbReference>
<dbReference type="FunFam" id="2.60.40.10:FF:000436">
    <property type="entry name" value="Neural cell adhesion molecule 2"/>
    <property type="match status" value="1"/>
</dbReference>
<name>A0A8C1N7Z5_CYPCA</name>
<dbReference type="AlphaFoldDB" id="A0A8C1N7Z5"/>
<dbReference type="FunFam" id="2.60.40.10:FF:000086">
    <property type="entry name" value="Neural cell adhesion molecule 1"/>
    <property type="match status" value="1"/>
</dbReference>
<evidence type="ECO:0000256" key="5">
    <source>
        <dbReference type="ARBA" id="ARBA00022737"/>
    </source>
</evidence>
<dbReference type="FunFam" id="2.60.40.10:FF:000636">
    <property type="entry name" value="Neural cell adhesion molecule 2"/>
    <property type="match status" value="1"/>
</dbReference>
<dbReference type="SMART" id="SM00060">
    <property type="entry name" value="FN3"/>
    <property type="match status" value="2"/>
</dbReference>
<evidence type="ECO:0000256" key="6">
    <source>
        <dbReference type="ARBA" id="ARBA00022889"/>
    </source>
</evidence>
<keyword evidence="8 13" id="KW-0472">Membrane</keyword>
<evidence type="ECO:0000256" key="2">
    <source>
        <dbReference type="ARBA" id="ARBA00022475"/>
    </source>
</evidence>
<feature type="region of interest" description="Disordered" evidence="12">
    <location>
        <begin position="855"/>
        <end position="874"/>
    </location>
</feature>
<dbReference type="SMART" id="SM00408">
    <property type="entry name" value="IGc2"/>
    <property type="match status" value="4"/>
</dbReference>
<dbReference type="Ensembl" id="ENSCCRT00010097451.1">
    <property type="protein sequence ID" value="ENSCCRP00010087878.1"/>
    <property type="gene ID" value="ENSCCRG00010034824.1"/>
</dbReference>
<feature type="domain" description="Ig-like" evidence="14">
    <location>
        <begin position="241"/>
        <end position="334"/>
    </location>
</feature>
<evidence type="ECO:0000256" key="1">
    <source>
        <dbReference type="ARBA" id="ARBA00004251"/>
    </source>
</evidence>
<dbReference type="FunFam" id="2.60.40.10:FF:000173">
    <property type="entry name" value="Neural cell adhesion molecule 1"/>
    <property type="match status" value="1"/>
</dbReference>
<keyword evidence="4" id="KW-0732">Signal</keyword>
<keyword evidence="7 13" id="KW-1133">Transmembrane helix</keyword>
<feature type="transmembrane region" description="Helical" evidence="13">
    <location>
        <begin position="634"/>
        <end position="657"/>
    </location>
</feature>
<dbReference type="PROSITE" id="PS50835">
    <property type="entry name" value="IG_LIKE"/>
    <property type="match status" value="5"/>
</dbReference>
<feature type="region of interest" description="Disordered" evidence="12">
    <location>
        <begin position="887"/>
        <end position="932"/>
    </location>
</feature>
<evidence type="ECO:0000313" key="16">
    <source>
        <dbReference type="Ensembl" id="ENSCCRP00010087878.1"/>
    </source>
</evidence>
<feature type="compositionally biased region" description="Low complexity" evidence="12">
    <location>
        <begin position="784"/>
        <end position="807"/>
    </location>
</feature>
<keyword evidence="5" id="KW-0677">Repeat</keyword>
<feature type="compositionally biased region" description="Basic and acidic residues" evidence="12">
    <location>
        <begin position="701"/>
        <end position="715"/>
    </location>
</feature>
<dbReference type="InterPro" id="IPR013783">
    <property type="entry name" value="Ig-like_fold"/>
</dbReference>
<evidence type="ECO:0000259" key="14">
    <source>
        <dbReference type="PROSITE" id="PS50835"/>
    </source>
</evidence>
<feature type="domain" description="Ig-like" evidence="14">
    <location>
        <begin position="1"/>
        <end position="49"/>
    </location>
</feature>
<organism evidence="16 17">
    <name type="scientific">Cyprinus carpio</name>
    <name type="common">Common carp</name>
    <dbReference type="NCBI Taxonomy" id="7962"/>
    <lineage>
        <taxon>Eukaryota</taxon>
        <taxon>Metazoa</taxon>
        <taxon>Chordata</taxon>
        <taxon>Craniata</taxon>
        <taxon>Vertebrata</taxon>
        <taxon>Euteleostomi</taxon>
        <taxon>Actinopterygii</taxon>
        <taxon>Neopterygii</taxon>
        <taxon>Teleostei</taxon>
        <taxon>Ostariophysi</taxon>
        <taxon>Cypriniformes</taxon>
        <taxon>Cyprinidae</taxon>
        <taxon>Cyprininae</taxon>
        <taxon>Cyprinus</taxon>
    </lineage>
</organism>
<dbReference type="GO" id="GO:0005886">
    <property type="term" value="C:plasma membrane"/>
    <property type="evidence" value="ECO:0007669"/>
    <property type="project" value="UniProtKB-SubCell"/>
</dbReference>
<evidence type="ECO:0000256" key="12">
    <source>
        <dbReference type="SAM" id="MobiDB-lite"/>
    </source>
</evidence>
<dbReference type="InterPro" id="IPR036116">
    <property type="entry name" value="FN3_sf"/>
</dbReference>
<keyword evidence="6" id="KW-0130">Cell adhesion</keyword>
<evidence type="ECO:0000256" key="10">
    <source>
        <dbReference type="ARBA" id="ARBA00023180"/>
    </source>
</evidence>
<feature type="domain" description="Ig-like" evidence="14">
    <location>
        <begin position="56"/>
        <end position="143"/>
    </location>
</feature>
<dbReference type="InterPro" id="IPR051170">
    <property type="entry name" value="Neural/epithelial_adhesion"/>
</dbReference>
<dbReference type="Pfam" id="PF13927">
    <property type="entry name" value="Ig_3"/>
    <property type="match status" value="2"/>
</dbReference>
<keyword evidence="3 13" id="KW-0812">Transmembrane</keyword>
<dbReference type="GO" id="GO:0007155">
    <property type="term" value="P:cell adhesion"/>
    <property type="evidence" value="ECO:0007669"/>
    <property type="project" value="UniProtKB-KW"/>
</dbReference>
<keyword evidence="10" id="KW-0325">Glycoprotein</keyword>
<dbReference type="SUPFAM" id="SSF48726">
    <property type="entry name" value="Immunoglobulin"/>
    <property type="match status" value="5"/>
</dbReference>
<feature type="region of interest" description="Disordered" evidence="12">
    <location>
        <begin position="737"/>
        <end position="849"/>
    </location>
</feature>
<dbReference type="Pfam" id="PF00041">
    <property type="entry name" value="fn3"/>
    <property type="match status" value="2"/>
</dbReference>
<feature type="compositionally biased region" description="Pro residues" evidence="12">
    <location>
        <begin position="828"/>
        <end position="844"/>
    </location>
</feature>
<keyword evidence="17" id="KW-1185">Reference proteome</keyword>
<dbReference type="Gene3D" id="2.60.40.10">
    <property type="entry name" value="Immunoglobulins"/>
    <property type="match status" value="7"/>
</dbReference>
<dbReference type="InterPro" id="IPR003598">
    <property type="entry name" value="Ig_sub2"/>
</dbReference>
<evidence type="ECO:0000256" key="4">
    <source>
        <dbReference type="ARBA" id="ARBA00022729"/>
    </source>
</evidence>
<feature type="domain" description="Fibronectin type-III" evidence="15">
    <location>
        <begin position="528"/>
        <end position="624"/>
    </location>
</feature>
<dbReference type="InterPro" id="IPR013098">
    <property type="entry name" value="Ig_I-set"/>
</dbReference>
<dbReference type="FunFam" id="2.60.40.10:FF:004530">
    <property type="match status" value="1"/>
</dbReference>
<dbReference type="InterPro" id="IPR003961">
    <property type="entry name" value="FN3_dom"/>
</dbReference>
<evidence type="ECO:0000256" key="3">
    <source>
        <dbReference type="ARBA" id="ARBA00022692"/>
    </source>
</evidence>
<feature type="region of interest" description="Disordered" evidence="12">
    <location>
        <begin position="701"/>
        <end position="724"/>
    </location>
</feature>
<keyword evidence="9" id="KW-1015">Disulfide bond</keyword>
<evidence type="ECO:0000256" key="11">
    <source>
        <dbReference type="ARBA" id="ARBA00023319"/>
    </source>
</evidence>
<dbReference type="SMART" id="SM00409">
    <property type="entry name" value="IG"/>
    <property type="match status" value="5"/>
</dbReference>
<evidence type="ECO:0000313" key="17">
    <source>
        <dbReference type="Proteomes" id="UP000694427"/>
    </source>
</evidence>
<accession>A0A8C1N7Z5</accession>
<feature type="domain" description="Ig-like" evidence="14">
    <location>
        <begin position="339"/>
        <end position="427"/>
    </location>
</feature>
<protein>
    <submittedName>
        <fullName evidence="16">Neural cell adhesion molecule 1b</fullName>
    </submittedName>
</protein>
<reference evidence="16" key="1">
    <citation type="submission" date="2025-08" db="UniProtKB">
        <authorList>
            <consortium name="Ensembl"/>
        </authorList>
    </citation>
    <scope>IDENTIFICATION</scope>
</reference>
<feature type="compositionally biased region" description="Polar residues" evidence="12">
    <location>
        <begin position="741"/>
        <end position="778"/>
    </location>
</feature>
<dbReference type="InterPro" id="IPR036179">
    <property type="entry name" value="Ig-like_dom_sf"/>
</dbReference>
<dbReference type="PANTHER" id="PTHR12231">
    <property type="entry name" value="CTX-RELATED TYPE I TRANSMEMBRANE PROTEIN"/>
    <property type="match status" value="1"/>
</dbReference>
<sequence length="932" mass="101048">SPRTQLDVSVIRNDETSSTLTIYNAKVDNAGTYKCVASSGDREAEATVNLKIYQKITFTNVPSPQEFTEGDNAIIVCDVISSPPPTILWKYKGAKIQFEKDVRFRTLNNNHLQIRGIRKTDEGVYTCEGRIKARGEVDFRSIKVVVNVLPTIRTRQVETNGTADMGFSTLLACDADGFPEPMVTWEKQSTTSGEKYNFNEDGSEMTILDVTKLDEGDYTCIAKNKAGESEQELSLKVFVKPKITYLESQSTTEMDEQVTLTCEATGDPTPTITWSFGTRVFTEGEQNLDGDVLVRSDARVSSLTLKYPQYTDAGEYLCTAHNAIGETAQPMYLEVLYAPKILGSVTVYTWEGNPANISCEVLAHPSNVSITWLRDGVQLPNTNISNIKIYNTPSASYLEVNPESQSDFGNYNCTASNEIGTESKEFIVIPADVPSAPSITQVQPYSSTAQVLFEEPESTGGVPVLKYRAEWRAVGRGKWVQRVYEVKDVTVTGLKPETDYEVKMYAINGKGEGDGSQSVVFKTEHVREPSPPILEGTLQPKGNSLKVKWTKQDDGGSPITHYLVRYKAREDSDWKPEIRLPNVSEYVMLIGLEWDTEYDVFVVAENQQGKSKPGTLTFRTSSEPAATTGMNTGVIVGILILVCVLLLLIVDATCCFLNKCGILMCICGKPGQGTKGKDIETGKAAFVQDVSKEPIVEVRTEEATANHDAEGHPEPNETTPLTKPEQVTETAAAVVDLPLSVPTNSDTVTDTFDLSQSSPVSESTTLTSSITAPPSDSPNLVHMTPPNSSTPKSHTKPSSSSPLSSDPANVTLLVDLGDSPEPQAEVPPVVPSEEPVPVPPPPPFSAVQPASINSKITENELESPESHATLNPISPQSSVAIPLVNHEHEIDGELPLAPDTDVPQDGSHAVGTAGSNGPSVPAQDEYGSLDAL</sequence>
<dbReference type="InterPro" id="IPR007110">
    <property type="entry name" value="Ig-like_dom"/>
</dbReference>
<evidence type="ECO:0000256" key="9">
    <source>
        <dbReference type="ARBA" id="ARBA00023157"/>
    </source>
</evidence>
<proteinExistence type="predicted"/>
<dbReference type="PANTHER" id="PTHR12231:SF239">
    <property type="entry name" value="NEURAL CELL ADHESION MOLECULE 1"/>
    <property type="match status" value="1"/>
</dbReference>
<dbReference type="Pfam" id="PF07679">
    <property type="entry name" value="I-set"/>
    <property type="match status" value="3"/>
</dbReference>
<keyword evidence="11" id="KW-0393">Immunoglobulin domain</keyword>
<dbReference type="PROSITE" id="PS50853">
    <property type="entry name" value="FN3"/>
    <property type="match status" value="2"/>
</dbReference>